<organism evidence="1 2">
    <name type="scientific">Ochrobactrum quorumnocens</name>
    <dbReference type="NCBI Taxonomy" id="271865"/>
    <lineage>
        <taxon>Bacteria</taxon>
        <taxon>Pseudomonadati</taxon>
        <taxon>Pseudomonadota</taxon>
        <taxon>Alphaproteobacteria</taxon>
        <taxon>Hyphomicrobiales</taxon>
        <taxon>Brucellaceae</taxon>
        <taxon>Brucella/Ochrobactrum group</taxon>
        <taxon>Ochrobactrum</taxon>
    </lineage>
</organism>
<name>A0A248UET1_9HYPH</name>
<proteinExistence type="predicted"/>
<dbReference type="EMBL" id="CP022604">
    <property type="protein sequence ID" value="ASV85225.1"/>
    <property type="molecule type" value="Genomic_DNA"/>
</dbReference>
<dbReference type="KEGG" id="och:CES85_1594"/>
<accession>A0A248UET1</accession>
<dbReference type="AlphaFoldDB" id="A0A248UET1"/>
<sequence>MAASVLEDRPIRFRSNSSNSAKRFYWNCETKPKKKARFSNRAFFISCNF</sequence>
<gene>
    <name evidence="1" type="ORF">CES85_1594</name>
</gene>
<dbReference type="Proteomes" id="UP000215256">
    <property type="component" value="Chromosome 1"/>
</dbReference>
<evidence type="ECO:0000313" key="1">
    <source>
        <dbReference type="EMBL" id="ASV85225.1"/>
    </source>
</evidence>
<evidence type="ECO:0000313" key="2">
    <source>
        <dbReference type="Proteomes" id="UP000215256"/>
    </source>
</evidence>
<reference evidence="1 2" key="1">
    <citation type="submission" date="2017-07" db="EMBL/GenBank/DDBJ databases">
        <title>Phylogenetic study on the rhizospheric bacterium Ochrobactrum sp. A44.</title>
        <authorList>
            <person name="Krzyzanowska D.M."/>
            <person name="Ossowicki A."/>
            <person name="Rajewska M."/>
            <person name="Maciag T."/>
            <person name="Kaczynski Z."/>
            <person name="Czerwicka M."/>
            <person name="Jafra S."/>
        </authorList>
    </citation>
    <scope>NUCLEOTIDE SEQUENCE [LARGE SCALE GENOMIC DNA]</scope>
    <source>
        <strain evidence="1 2">A44</strain>
    </source>
</reference>
<protein>
    <submittedName>
        <fullName evidence="1">Uncharacterized protein</fullName>
    </submittedName>
</protein>